<dbReference type="PANTHER" id="PTHR34294:SF1">
    <property type="entry name" value="TRANSCRIPTIONAL REGULATOR LSRR"/>
    <property type="match status" value="1"/>
</dbReference>
<name>A0A6J4VGL3_9BACT</name>
<dbReference type="SUPFAM" id="SSF46785">
    <property type="entry name" value="Winged helix' DNA-binding domain"/>
    <property type="match status" value="1"/>
</dbReference>
<dbReference type="InterPro" id="IPR037171">
    <property type="entry name" value="NagB/RpiA_transferase-like"/>
</dbReference>
<proteinExistence type="inferred from homology"/>
<evidence type="ECO:0000256" key="1">
    <source>
        <dbReference type="ARBA" id="ARBA00010466"/>
    </source>
</evidence>
<dbReference type="Pfam" id="PF04198">
    <property type="entry name" value="Sugar-bind"/>
    <property type="match status" value="1"/>
</dbReference>
<evidence type="ECO:0000256" key="2">
    <source>
        <dbReference type="ARBA" id="ARBA00023015"/>
    </source>
</evidence>
<gene>
    <name evidence="7" type="ORF">AVDCRST_MAG59-4468</name>
</gene>
<dbReference type="EMBL" id="CADCWF010000330">
    <property type="protein sequence ID" value="CAA9578893.1"/>
    <property type="molecule type" value="Genomic_DNA"/>
</dbReference>
<dbReference type="GO" id="GO:0003677">
    <property type="term" value="F:DNA binding"/>
    <property type="evidence" value="ECO:0007669"/>
    <property type="project" value="UniProtKB-KW"/>
</dbReference>
<dbReference type="InterPro" id="IPR036388">
    <property type="entry name" value="WH-like_DNA-bd_sf"/>
</dbReference>
<keyword evidence="3" id="KW-0238">DNA-binding</keyword>
<dbReference type="Gene3D" id="3.40.50.1360">
    <property type="match status" value="1"/>
</dbReference>
<dbReference type="Gene3D" id="1.10.10.10">
    <property type="entry name" value="Winged helix-like DNA-binding domain superfamily/Winged helix DNA-binding domain"/>
    <property type="match status" value="1"/>
</dbReference>
<dbReference type="InterPro" id="IPR051054">
    <property type="entry name" value="SorC_transcr_regulators"/>
</dbReference>
<dbReference type="PANTHER" id="PTHR34294">
    <property type="entry name" value="TRANSCRIPTIONAL REGULATOR-RELATED"/>
    <property type="match status" value="1"/>
</dbReference>
<dbReference type="AlphaFoldDB" id="A0A6J4VGL3"/>
<evidence type="ECO:0000313" key="7">
    <source>
        <dbReference type="EMBL" id="CAA9578893.1"/>
    </source>
</evidence>
<comment type="similarity">
    <text evidence="1">Belongs to the SorC transcriptional regulatory family.</text>
</comment>
<feature type="domain" description="Sugar-binding" evidence="5">
    <location>
        <begin position="73"/>
        <end position="322"/>
    </location>
</feature>
<reference evidence="7" key="1">
    <citation type="submission" date="2020-02" db="EMBL/GenBank/DDBJ databases">
        <authorList>
            <person name="Meier V. D."/>
        </authorList>
    </citation>
    <scope>NUCLEOTIDE SEQUENCE</scope>
    <source>
        <strain evidence="7">AVDCRST_MAG59</strain>
    </source>
</reference>
<dbReference type="GO" id="GO:0030246">
    <property type="term" value="F:carbohydrate binding"/>
    <property type="evidence" value="ECO:0007669"/>
    <property type="project" value="InterPro"/>
</dbReference>
<dbReference type="SUPFAM" id="SSF100950">
    <property type="entry name" value="NagB/RpiA/CoA transferase-like"/>
    <property type="match status" value="1"/>
</dbReference>
<protein>
    <submittedName>
        <fullName evidence="7">Uncharacterized protein</fullName>
    </submittedName>
</protein>
<evidence type="ECO:0000256" key="3">
    <source>
        <dbReference type="ARBA" id="ARBA00023125"/>
    </source>
</evidence>
<evidence type="ECO:0000256" key="4">
    <source>
        <dbReference type="ARBA" id="ARBA00023163"/>
    </source>
</evidence>
<dbReference type="InterPro" id="IPR007324">
    <property type="entry name" value="Sugar-bd_dom_put"/>
</dbReference>
<dbReference type="Pfam" id="PF13545">
    <property type="entry name" value="HTH_Crp_2"/>
    <property type="match status" value="1"/>
</dbReference>
<keyword evidence="4" id="KW-0804">Transcription</keyword>
<organism evidence="7">
    <name type="scientific">uncultured Thermomicrobiales bacterium</name>
    <dbReference type="NCBI Taxonomy" id="1645740"/>
    <lineage>
        <taxon>Bacteria</taxon>
        <taxon>Pseudomonadati</taxon>
        <taxon>Thermomicrobiota</taxon>
        <taxon>Thermomicrobia</taxon>
        <taxon>Thermomicrobiales</taxon>
        <taxon>environmental samples</taxon>
    </lineage>
</organism>
<evidence type="ECO:0000259" key="6">
    <source>
        <dbReference type="Pfam" id="PF13545"/>
    </source>
</evidence>
<dbReference type="GO" id="GO:0006355">
    <property type="term" value="P:regulation of DNA-templated transcription"/>
    <property type="evidence" value="ECO:0007669"/>
    <property type="project" value="InterPro"/>
</dbReference>
<sequence length="339" mass="35814">MATGAADRGRDGRDETLLLADVAQRYYFADQTQEQIARSIGVSRSNVSRMLKEARRLGLVEIRIHHPLAVEPELQAALRERFGLRECLVLAPADSADATPSAERLGALAARFLADRIGDGATVGVGWGSTVYHVVTSGHLRKRSGASVVQMMGSVGGATPDIDGAQVAGRLGRALGAKVWYLHAPMVVAEPAVRSGLLRDQHIRRTLEMARRASILLVSVGAVTQASGLYRAGYLNDADLEFIQAQGAVGDICGSYFRQDGSPCSLELEERTIAVPAGVMREADLRVGVGLGSAKALPSLGAVRAGLVNVLIIDGEAAREMLRIADSEAVAETAGARIA</sequence>
<accession>A0A6J4VGL3</accession>
<keyword evidence="2" id="KW-0805">Transcription regulation</keyword>
<dbReference type="InterPro" id="IPR012318">
    <property type="entry name" value="HTH_CRP"/>
</dbReference>
<evidence type="ECO:0000259" key="5">
    <source>
        <dbReference type="Pfam" id="PF04198"/>
    </source>
</evidence>
<feature type="domain" description="HTH crp-type" evidence="6">
    <location>
        <begin position="30"/>
        <end position="63"/>
    </location>
</feature>
<dbReference type="InterPro" id="IPR036390">
    <property type="entry name" value="WH_DNA-bd_sf"/>
</dbReference>